<dbReference type="PANTHER" id="PTHR34681">
    <property type="entry name" value="UVEAL AUTOANTIGEN WITH COILED-COIL/ANKYRIN"/>
    <property type="match status" value="1"/>
</dbReference>
<evidence type="ECO:0007829" key="4">
    <source>
        <dbReference type="PeptideAtlas" id="A0A804MTX0"/>
    </source>
</evidence>
<evidence type="ECO:0000256" key="1">
    <source>
        <dbReference type="SAM" id="MobiDB-lite"/>
    </source>
</evidence>
<dbReference type="EnsemblPlants" id="Zm00001eb111130_T004">
    <property type="protein sequence ID" value="Zm00001eb111130_P004"/>
    <property type="gene ID" value="Zm00001eb111130"/>
</dbReference>
<reference evidence="2" key="2">
    <citation type="submission" date="2019-07" db="EMBL/GenBank/DDBJ databases">
        <authorList>
            <person name="Seetharam A."/>
            <person name="Woodhouse M."/>
            <person name="Cannon E."/>
        </authorList>
    </citation>
    <scope>NUCLEOTIDE SEQUENCE [LARGE SCALE GENOMIC DNA]</scope>
    <source>
        <strain evidence="2">cv. B73</strain>
    </source>
</reference>
<reference evidence="2" key="3">
    <citation type="submission" date="2021-05" db="UniProtKB">
        <authorList>
            <consortium name="EnsemblPlants"/>
        </authorList>
    </citation>
    <scope>IDENTIFICATION</scope>
    <source>
        <strain evidence="2">cv. B73</strain>
    </source>
</reference>
<feature type="compositionally biased region" description="Polar residues" evidence="1">
    <location>
        <begin position="56"/>
        <end position="68"/>
    </location>
</feature>
<feature type="region of interest" description="Disordered" evidence="1">
    <location>
        <begin position="33"/>
        <end position="113"/>
    </location>
</feature>
<dbReference type="Gramene" id="Zm00001eb111130_T004">
    <property type="protein sequence ID" value="Zm00001eb111130_P004"/>
    <property type="gene ID" value="Zm00001eb111130"/>
</dbReference>
<gene>
    <name evidence="2" type="primary">LOC100276704</name>
</gene>
<feature type="compositionally biased region" description="Polar residues" evidence="1">
    <location>
        <begin position="33"/>
        <end position="47"/>
    </location>
</feature>
<sequence>LFVPTQQALLPLQTKKYYWTCLPACRYHRKTAASRSRSGAHSPINQQDGHRDNVRSSRNGTHSPINQQDGHRATGRPSSSSSGGGGRRHAKPFETVGVRAARRASQGASDRGRGATGFFKAALQQQSSGLILVLVLALQELTSSQAELLERIQKLKHEVQNWRSNVETQVKTYQNELQDLKKGLDSEVEQLKSAVRSAVQEEKGNLPAQNTDFRDEQ</sequence>
<protein>
    <submittedName>
        <fullName evidence="2">Uncharacterized protein</fullName>
    </submittedName>
</protein>
<dbReference type="InParanoid" id="A0A804MTX0"/>
<dbReference type="Proteomes" id="UP000007305">
    <property type="component" value="Chromosome 2"/>
</dbReference>
<dbReference type="AlphaFoldDB" id="A0A804MTX0"/>
<dbReference type="PANTHER" id="PTHR34681:SF1">
    <property type="entry name" value="OS07G0671100 PROTEIN"/>
    <property type="match status" value="1"/>
</dbReference>
<reference evidence="3" key="1">
    <citation type="submission" date="2015-12" db="EMBL/GenBank/DDBJ databases">
        <title>Update maize B73 reference genome by single molecule sequencing technologies.</title>
        <authorList>
            <consortium name="Maize Genome Sequencing Project"/>
            <person name="Ware D."/>
        </authorList>
    </citation>
    <scope>NUCLEOTIDE SEQUENCE [LARGE SCALE GENOMIC DNA]</scope>
    <source>
        <strain evidence="3">cv. B73</strain>
    </source>
</reference>
<proteinExistence type="evidence at protein level"/>
<keyword evidence="3" id="KW-1185">Reference proteome</keyword>
<accession>A0A804MTX0</accession>
<organism evidence="2 3">
    <name type="scientific">Zea mays</name>
    <name type="common">Maize</name>
    <dbReference type="NCBI Taxonomy" id="4577"/>
    <lineage>
        <taxon>Eukaryota</taxon>
        <taxon>Viridiplantae</taxon>
        <taxon>Streptophyta</taxon>
        <taxon>Embryophyta</taxon>
        <taxon>Tracheophyta</taxon>
        <taxon>Spermatophyta</taxon>
        <taxon>Magnoliopsida</taxon>
        <taxon>Liliopsida</taxon>
        <taxon>Poales</taxon>
        <taxon>Poaceae</taxon>
        <taxon>PACMAD clade</taxon>
        <taxon>Panicoideae</taxon>
        <taxon>Andropogonodae</taxon>
        <taxon>Andropogoneae</taxon>
        <taxon>Tripsacinae</taxon>
        <taxon>Zea</taxon>
    </lineage>
</organism>
<evidence type="ECO:0000313" key="2">
    <source>
        <dbReference type="EnsemblPlants" id="Zm00001eb111130_P004"/>
    </source>
</evidence>
<name>A0A804MTX0_MAIZE</name>
<feature type="region of interest" description="Disordered" evidence="1">
    <location>
        <begin position="196"/>
        <end position="217"/>
    </location>
</feature>
<keyword evidence="4" id="KW-1267">Proteomics identification</keyword>
<evidence type="ECO:0000313" key="3">
    <source>
        <dbReference type="Proteomes" id="UP000007305"/>
    </source>
</evidence>